<dbReference type="EMBL" id="MK249131">
    <property type="protein sequence ID" value="QCQ84587.1"/>
    <property type="molecule type" value="Genomic_DNA"/>
</dbReference>
<sequence length="322" mass="34298">MFAALAPAVISAAASIGGGLMSAGGAASQQAQNQAMNLANMNMQREQNNSNQTFQNNVNVANWQFQDKVNQENFDFAREQTSAGQAFAREQTGASQDFAREQMRFQENMSGTAYQRAMKDMRAAGLNPLLAYQQGGASTPSGAMGSALMSTPTGASAAAMGGQAFRGDAPEAKIPAINTQEELGRAVGRLGTTAIDAYRMTEDAKLKSSTRQLTESQDKKVGYDIQQVDTNTSKTKREVENVAQDTENKKEQQKVIQEQKNLVRAQSAAALARAGLDATTSAGYQKYGVPGSPGFIERGIRHINDIPFAGGQPVDIVSGTAR</sequence>
<reference evidence="1 2" key="1">
    <citation type="submission" date="2018-12" db="EMBL/GenBank/DDBJ databases">
        <title>Singled stranded DNA viruses identified in blackflies (Austrosimulium ungulatum) sampled in New Zealand.</title>
        <authorList>
            <person name="Kraberger S."/>
            <person name="Fontenele R.S."/>
            <person name="Schmidlin K."/>
            <person name="Walters M."/>
            <person name="Varsani A."/>
        </authorList>
    </citation>
    <scope>NUCLEOTIDE SEQUENCE [LARGE SCALE GENOMIC DNA]</scope>
    <source>
        <strain evidence="1">014</strain>
    </source>
</reference>
<organism evidence="1 2">
    <name type="scientific">Blackfly microvirus SF02</name>
    <dbReference type="NCBI Taxonomy" id="2576452"/>
    <lineage>
        <taxon>Viruses</taxon>
        <taxon>Monodnaviria</taxon>
        <taxon>Sangervirae</taxon>
        <taxon>Phixviricota</taxon>
        <taxon>Malgrandaviricetes</taxon>
        <taxon>Petitvirales</taxon>
        <taxon>Microviridae</taxon>
        <taxon>Microvirus</taxon>
    </lineage>
</organism>
<protein>
    <submittedName>
        <fullName evidence="1">DNA pilot protein</fullName>
    </submittedName>
</protein>
<accession>A0A4P8PJS8</accession>
<name>A0A4P8PJS8_9VIRU</name>
<evidence type="ECO:0000313" key="2">
    <source>
        <dbReference type="Proteomes" id="UP000324786"/>
    </source>
</evidence>
<proteinExistence type="predicted"/>
<dbReference type="Proteomes" id="UP000324786">
    <property type="component" value="Segment"/>
</dbReference>
<evidence type="ECO:0000313" key="1">
    <source>
        <dbReference type="EMBL" id="QCQ84587.1"/>
    </source>
</evidence>